<dbReference type="RefSeq" id="WP_146351865.1">
    <property type="nucleotide sequence ID" value="NZ_VOBR01000007.1"/>
</dbReference>
<sequence>MSSADGHRRRSKHAEAPAEQTFADLMNGFSLDSGRRKSRRDLPPTPRATPEAPAAPQHADFSGPAGVSGYSDEYSGHGDWPTLAEEPVASTPIPPAASIVRAYAWTGGRTRSNVNLEIETLVSANDQGHHSAGMLQAEHQHIVELCRSPRSVAEVAALMRIPLGVAKVLLGDLAERGLVEVHLTATSGGADMPDLGLMERVLSGLRRL</sequence>
<feature type="region of interest" description="Disordered" evidence="1">
    <location>
        <begin position="1"/>
        <end position="90"/>
    </location>
</feature>
<proteinExistence type="predicted"/>
<dbReference type="PANTHER" id="PTHR36221">
    <property type="entry name" value="DUF742 DOMAIN-CONTAINING PROTEIN"/>
    <property type="match status" value="1"/>
</dbReference>
<comment type="caution">
    <text evidence="2">The sequence shown here is derived from an EMBL/GenBank/DDBJ whole genome shotgun (WGS) entry which is preliminary data.</text>
</comment>
<evidence type="ECO:0000256" key="1">
    <source>
        <dbReference type="SAM" id="MobiDB-lite"/>
    </source>
</evidence>
<reference evidence="2 3" key="1">
    <citation type="submission" date="2019-07" db="EMBL/GenBank/DDBJ databases">
        <title>Lentzea xizangensis sp. nov., isolated from Qinghai-Tibetan Plateau Soils.</title>
        <authorList>
            <person name="Huang J."/>
        </authorList>
    </citation>
    <scope>NUCLEOTIDE SEQUENCE [LARGE SCALE GENOMIC DNA]</scope>
    <source>
        <strain evidence="2 3">FXJ1.1311</strain>
    </source>
</reference>
<keyword evidence="3" id="KW-1185">Reference proteome</keyword>
<dbReference type="Proteomes" id="UP000316639">
    <property type="component" value="Unassembled WGS sequence"/>
</dbReference>
<dbReference type="EMBL" id="VOBR01000007">
    <property type="protein sequence ID" value="TWP51941.1"/>
    <property type="molecule type" value="Genomic_DNA"/>
</dbReference>
<dbReference type="InterPro" id="IPR007995">
    <property type="entry name" value="DUF742"/>
</dbReference>
<protein>
    <submittedName>
        <fullName evidence="2">DUF742 domain-containing protein</fullName>
    </submittedName>
</protein>
<gene>
    <name evidence="2" type="ORF">FKR81_13970</name>
</gene>
<evidence type="ECO:0000313" key="2">
    <source>
        <dbReference type="EMBL" id="TWP51941.1"/>
    </source>
</evidence>
<dbReference type="OrthoDB" id="4244884at2"/>
<accession>A0A563EWU0</accession>
<dbReference type="PANTHER" id="PTHR36221:SF1">
    <property type="entry name" value="DUF742 DOMAIN-CONTAINING PROTEIN"/>
    <property type="match status" value="1"/>
</dbReference>
<organism evidence="2 3">
    <name type="scientific">Lentzea tibetensis</name>
    <dbReference type="NCBI Taxonomy" id="2591470"/>
    <lineage>
        <taxon>Bacteria</taxon>
        <taxon>Bacillati</taxon>
        <taxon>Actinomycetota</taxon>
        <taxon>Actinomycetes</taxon>
        <taxon>Pseudonocardiales</taxon>
        <taxon>Pseudonocardiaceae</taxon>
        <taxon>Lentzea</taxon>
    </lineage>
</organism>
<dbReference type="Pfam" id="PF05331">
    <property type="entry name" value="DUF742"/>
    <property type="match status" value="1"/>
</dbReference>
<name>A0A563EWU0_9PSEU</name>
<evidence type="ECO:0000313" key="3">
    <source>
        <dbReference type="Proteomes" id="UP000316639"/>
    </source>
</evidence>
<dbReference type="AlphaFoldDB" id="A0A563EWU0"/>